<gene>
    <name evidence="2" type="ORF">C3R40_13425</name>
</gene>
<dbReference type="Gene3D" id="2.60.40.3940">
    <property type="match status" value="1"/>
</dbReference>
<dbReference type="InterPro" id="IPR022225">
    <property type="entry name" value="Phage_tail_fibre_N"/>
</dbReference>
<evidence type="ECO:0000313" key="2">
    <source>
        <dbReference type="EMBL" id="POP16730.1"/>
    </source>
</evidence>
<feature type="domain" description="Phage tail fibre protein N-terminal" evidence="1">
    <location>
        <begin position="3"/>
        <end position="158"/>
    </location>
</feature>
<proteinExistence type="predicted"/>
<dbReference type="Gene3D" id="6.20.70.20">
    <property type="match status" value="1"/>
</dbReference>
<reference evidence="2" key="1">
    <citation type="submission" date="2018-01" db="EMBL/GenBank/DDBJ databases">
        <title>The opportunistic pathogen Serratia marcescens is an overlooked threat to honeybees.</title>
        <authorList>
            <person name="Raymann K."/>
            <person name="Shaffer Z."/>
            <person name="Coon K."/>
            <person name="Salisbury S."/>
            <person name="Moran N.A."/>
        </authorList>
    </citation>
    <scope>NUCLEOTIDE SEQUENCE [LARGE SCALE GENOMIC DNA]</scope>
    <source>
        <strain evidence="2">KZ19</strain>
    </source>
</reference>
<dbReference type="AlphaFoldDB" id="A0AAP8PVC7"/>
<dbReference type="Pfam" id="PF12571">
    <property type="entry name" value="Phage_tail_fib"/>
    <property type="match status" value="1"/>
</dbReference>
<accession>A0AAP8PVC7</accession>
<protein>
    <recommendedName>
        <fullName evidence="1">Phage tail fibre protein N-terminal domain-containing protein</fullName>
    </recommendedName>
</protein>
<organism evidence="2">
    <name type="scientific">Serratia marcescens</name>
    <dbReference type="NCBI Taxonomy" id="615"/>
    <lineage>
        <taxon>Bacteria</taxon>
        <taxon>Pseudomonadati</taxon>
        <taxon>Pseudomonadota</taxon>
        <taxon>Gammaproteobacteria</taxon>
        <taxon>Enterobacterales</taxon>
        <taxon>Yersiniaceae</taxon>
        <taxon>Serratia</taxon>
    </lineage>
</organism>
<dbReference type="InterPro" id="IPR005601">
    <property type="entry name" value="Tail_fibre_p36"/>
</dbReference>
<evidence type="ECO:0000259" key="1">
    <source>
        <dbReference type="Pfam" id="PF12571"/>
    </source>
</evidence>
<dbReference type="Pfam" id="PF03903">
    <property type="entry name" value="Phage_T4_gp36"/>
    <property type="match status" value="1"/>
</dbReference>
<dbReference type="EMBL" id="PQGI01000009">
    <property type="protein sequence ID" value="POP16730.1"/>
    <property type="molecule type" value="Genomic_DNA"/>
</dbReference>
<name>A0AAP8PVC7_SERMA</name>
<sequence length="1059" mass="112982">MSQTAITFAFEQWKAKEAVNGSRVVLDEFVFANVPGLDAGKPIDRKEGMPPAGQIVHRQAVNKTGVVNNNAVVYSVTLGTEVGDFDFNWIGLVNKASNTVAMIVHAPTQRKVANHAGQQGNAITRSFVMEYDGAASETVITTPAETWQIDFTARLGGIDEMQRLINRDHYGAGAFFGNGFLVAKAGAQYFVTAGTGYVGGLRAVLAANQNITVTAKPIKVWADVSLQGNVVSQWAAAVKFTVAATAADYTDNAGFKHYVFAVASIDAAGNITDLRPQGSLSDQAGNDAYLRKDDNLASLKDKAKSRGSLGLGTAATRNVGVEGGNVMEVGAFGLGMGARHRDDAYCNQGEIYRLNNASKNAPGNQVYGVLSLPCDGGPSGGYLAVQNNADAFIGRSNIPDNGVTWFQVYTTKFKPKAQDVDAVSATQGGEFKKEIQASGGVMVANSWKAKPGGLFPGNGDGASYETCNVDLQSWYGLGFFNTCKAEGIQGRTAFLNVRTGSFSAKGRITGASVWDGDARVYSPANKPTAADVGALTDAQAAQKYALRSIRVNGKPLTGDVNLLASDVNAWNKTEADGRFVKQAGDTMTGPLTVPRIVFPDGSTANADSDVNRPNGFTVESLAEATNKGYPVPGGMGILFTGKANEFRNAQFLVGSGDRSFYLRSMRKDSPGSTEWARVYTTDYKPTISDVKAADHSNNFAARMGVARVLTGAEKPTSPGVWSVENSSWTPVAWGTLYVATNGTNLSTASGNGKFIHYLFIAHGTANKFYVATDVNGGFTGWESYLPRKGGQLSGALTSSAEITAKYLSTPTGAPPEGSGTYSEQLDTKAPFYQENYNWDVAEGGRYVPLVKGKSTRKGQGYPTAVSFGYLMDGAGSFAKPCIHVRGDNNAEAIWRFDPNTKQFVAPGNLVAGGAVYQNDGNIKGSIWGGYLSNWLNNQINGRVDWGSYNRDVGARATIDYVNSRSAVAGGRNAWWYKDEVTGFIIQGGVVNRVDYVNRVGFPRAYARECFGVQLTLASSNGNWFGDSRVNIQGRDLDNNGFNAMMDGQEQVVFWQSVGV</sequence>
<comment type="caution">
    <text evidence="2">The sequence shown here is derived from an EMBL/GenBank/DDBJ whole genome shotgun (WGS) entry which is preliminary data.</text>
</comment>